<dbReference type="RefSeq" id="WP_386822423.1">
    <property type="nucleotide sequence ID" value="NZ_JBHTIF010000001.1"/>
</dbReference>
<evidence type="ECO:0000313" key="2">
    <source>
        <dbReference type="Proteomes" id="UP001597110"/>
    </source>
</evidence>
<dbReference type="Proteomes" id="UP001597110">
    <property type="component" value="Unassembled WGS sequence"/>
</dbReference>
<accession>A0ABW2YAT2</accession>
<comment type="caution">
    <text evidence="1">The sequence shown here is derived from an EMBL/GenBank/DDBJ whole genome shotgun (WGS) entry which is preliminary data.</text>
</comment>
<dbReference type="InterPro" id="IPR054220">
    <property type="entry name" value="DUF6940"/>
</dbReference>
<organism evidence="1 2">
    <name type="scientific">Lysobacter brunescens</name>
    <dbReference type="NCBI Taxonomy" id="262323"/>
    <lineage>
        <taxon>Bacteria</taxon>
        <taxon>Pseudomonadati</taxon>
        <taxon>Pseudomonadota</taxon>
        <taxon>Gammaproteobacteria</taxon>
        <taxon>Lysobacterales</taxon>
        <taxon>Lysobacteraceae</taxon>
        <taxon>Lysobacter</taxon>
    </lineage>
</organism>
<keyword evidence="2" id="KW-1185">Reference proteome</keyword>
<reference evidence="2" key="1">
    <citation type="journal article" date="2019" name="Int. J. Syst. Evol. Microbiol.">
        <title>The Global Catalogue of Microorganisms (GCM) 10K type strain sequencing project: providing services to taxonomists for standard genome sequencing and annotation.</title>
        <authorList>
            <consortium name="The Broad Institute Genomics Platform"/>
            <consortium name="The Broad Institute Genome Sequencing Center for Infectious Disease"/>
            <person name="Wu L."/>
            <person name="Ma J."/>
        </authorList>
    </citation>
    <scope>NUCLEOTIDE SEQUENCE [LARGE SCALE GENOMIC DNA]</scope>
    <source>
        <strain evidence="2">CCUG 55585</strain>
    </source>
</reference>
<proteinExistence type="predicted"/>
<dbReference type="Pfam" id="PF22086">
    <property type="entry name" value="DUF6940"/>
    <property type="match status" value="1"/>
</dbReference>
<evidence type="ECO:0000313" key="1">
    <source>
        <dbReference type="EMBL" id="MFD0724782.1"/>
    </source>
</evidence>
<dbReference type="EMBL" id="JBHTIF010000001">
    <property type="protein sequence ID" value="MFD0724782.1"/>
    <property type="molecule type" value="Genomic_DNA"/>
</dbReference>
<sequence>MTFAAVLRLLADSADFREWFTSMLLEDAPAAFRWETPALSVGTQSRPFECVLIDDPLLQRRPEPQAFASYFRGGDADVLSVPNLGRTSELVVPRGIARDESYVHLAAFLRDAPRSQVDALWRCVADTVLRSLSDRPLWLSTAGAGVAWLHVRIDRVPKYYWHRPYAEA</sequence>
<protein>
    <submittedName>
        <fullName evidence="1">DUF6940 family protein</fullName>
    </submittedName>
</protein>
<name>A0ABW2YAT2_9GAMM</name>
<gene>
    <name evidence="1" type="ORF">ACFQ0E_04135</name>
</gene>